<keyword evidence="2 4" id="KW-0474">Menaquinone biosynthesis</keyword>
<dbReference type="AlphaFoldDB" id="A0A292YIS4"/>
<dbReference type="PANTHER" id="PTHR37690:SF1">
    <property type="entry name" value="CHORISMATE DEHYDRATASE"/>
    <property type="match status" value="1"/>
</dbReference>
<dbReference type="SUPFAM" id="SSF53850">
    <property type="entry name" value="Periplasmic binding protein-like II"/>
    <property type="match status" value="1"/>
</dbReference>
<dbReference type="Proteomes" id="UP000217944">
    <property type="component" value="Unassembled WGS sequence"/>
</dbReference>
<dbReference type="InterPro" id="IPR030868">
    <property type="entry name" value="MqnA"/>
</dbReference>
<comment type="caution">
    <text evidence="5">The sequence shown here is derived from an EMBL/GenBank/DDBJ whole genome shotgun (WGS) entry which is preliminary data.</text>
</comment>
<evidence type="ECO:0000256" key="2">
    <source>
        <dbReference type="ARBA" id="ARBA00022428"/>
    </source>
</evidence>
<dbReference type="PANTHER" id="PTHR37690">
    <property type="entry name" value="CHORISMATE DEHYDRATASE"/>
    <property type="match status" value="1"/>
</dbReference>
<gene>
    <name evidence="4" type="primary">mqnA</name>
    <name evidence="5" type="ORF">LNAT_P1650</name>
</gene>
<dbReference type="GO" id="GO:0016836">
    <property type="term" value="F:hydro-lyase activity"/>
    <property type="evidence" value="ECO:0007669"/>
    <property type="project" value="UniProtKB-UniRule"/>
</dbReference>
<dbReference type="UniPathway" id="UPA00079"/>
<comment type="function">
    <text evidence="4">Catalyzes the dehydration of chorismate into 3-[(1-carboxyvinyl)oxy]benzoate, a step in the biosynthesis of menaquinone (MK, vitamin K2).</text>
</comment>
<dbReference type="EC" id="4.2.1.151" evidence="4"/>
<sequence>MLKFQKKAVMKIGHINYLNLLPFYQFLKKKNIPIIKGVPSNINKLYKKRIIDAAFISSIKGKNEKCFNAGIAVKRKVKTVLLCPGEGFDSESDTSNMLKNILNLKGQVVIGDKAFKQKNCIDLAEVWYEKYKLPFVFATFCANKNFKQYEKLINEFLRKKQKVPYLTIKKYAKKLGISTKEAKNYLDNIIYYRLGWREKKALKLFWRKSDEYLRNKKSARN</sequence>
<proteinExistence type="inferred from homology"/>
<comment type="catalytic activity">
    <reaction evidence="4">
        <text>chorismate = 3-[(1-carboxyvinyl)-oxy]benzoate + H2O</text>
        <dbReference type="Rhea" id="RHEA:40051"/>
        <dbReference type="ChEBI" id="CHEBI:15377"/>
        <dbReference type="ChEBI" id="CHEBI:29748"/>
        <dbReference type="ChEBI" id="CHEBI:76981"/>
        <dbReference type="EC" id="4.2.1.151"/>
    </reaction>
</comment>
<dbReference type="EMBL" id="BDME01000007">
    <property type="protein sequence ID" value="GAX88354.1"/>
    <property type="molecule type" value="Genomic_DNA"/>
</dbReference>
<comment type="pathway">
    <text evidence="1 4">Quinol/quinone metabolism; menaquinone biosynthesis.</text>
</comment>
<dbReference type="GO" id="GO:0009234">
    <property type="term" value="P:menaquinone biosynthetic process"/>
    <property type="evidence" value="ECO:0007669"/>
    <property type="project" value="UniProtKB-UniRule"/>
</dbReference>
<accession>A0A292YIS4</accession>
<evidence type="ECO:0000256" key="3">
    <source>
        <dbReference type="ARBA" id="ARBA00023239"/>
    </source>
</evidence>
<dbReference type="Pfam" id="PF02621">
    <property type="entry name" value="VitK2_biosynth"/>
    <property type="match status" value="2"/>
</dbReference>
<evidence type="ECO:0000313" key="5">
    <source>
        <dbReference type="EMBL" id="GAX88354.1"/>
    </source>
</evidence>
<dbReference type="InterPro" id="IPR003773">
    <property type="entry name" value="Menaquinone_biosynth"/>
</dbReference>
<comment type="similarity">
    <text evidence="4">Belongs to the MqnA/MqnD family. MqnA subfamily.</text>
</comment>
<protein>
    <recommendedName>
        <fullName evidence="4">Chorismate dehydratase</fullName>
        <ecNumber evidence="4">4.2.1.151</ecNumber>
    </recommendedName>
    <alternativeName>
        <fullName evidence="4">Menaquinone biosynthetic enzyme MqnA</fullName>
    </alternativeName>
</protein>
<organism evidence="5 6">
    <name type="scientific">Lebetimonas natsushimae</name>
    <dbReference type="NCBI Taxonomy" id="1936991"/>
    <lineage>
        <taxon>Bacteria</taxon>
        <taxon>Pseudomonadati</taxon>
        <taxon>Campylobacterota</taxon>
        <taxon>Epsilonproteobacteria</taxon>
        <taxon>Nautiliales</taxon>
        <taxon>Nautiliaceae</taxon>
        <taxon>Lebetimonas</taxon>
    </lineage>
</organism>
<evidence type="ECO:0000313" key="6">
    <source>
        <dbReference type="Proteomes" id="UP000217944"/>
    </source>
</evidence>
<dbReference type="HAMAP" id="MF_00995">
    <property type="entry name" value="MqnA"/>
    <property type="match status" value="1"/>
</dbReference>
<keyword evidence="3 4" id="KW-0456">Lyase</keyword>
<dbReference type="OrthoDB" id="9810112at2"/>
<evidence type="ECO:0000256" key="4">
    <source>
        <dbReference type="HAMAP-Rule" id="MF_00995"/>
    </source>
</evidence>
<dbReference type="Gene3D" id="3.40.190.10">
    <property type="entry name" value="Periplasmic binding protein-like II"/>
    <property type="match status" value="1"/>
</dbReference>
<reference evidence="5 6" key="1">
    <citation type="journal article" date="2017" name="Syst. Appl. Microbiol.">
        <title>Lebetimonas natsushimae sp. nov., a novel strictly anaerobic, moderately thermophilic chemoautotroph isolated from a deep-sea hydrothermal vent polychaete nest in the Mid-Okinawa Trough.</title>
        <authorList>
            <person name="Nagata R."/>
            <person name="Takaki Y."/>
            <person name="Tame A."/>
            <person name="Nunoura T."/>
            <person name="Muto H."/>
            <person name="Mino S."/>
            <person name="Sawayama S."/>
            <person name="Takai K."/>
            <person name="Nakagawa S."/>
        </authorList>
    </citation>
    <scope>NUCLEOTIDE SEQUENCE [LARGE SCALE GENOMIC DNA]</scope>
    <source>
        <strain evidence="5 6">HS1857</strain>
    </source>
</reference>
<evidence type="ECO:0000256" key="1">
    <source>
        <dbReference type="ARBA" id="ARBA00004863"/>
    </source>
</evidence>
<keyword evidence="6" id="KW-1185">Reference proteome</keyword>
<name>A0A292YIS4_9BACT</name>